<dbReference type="Proteomes" id="UP000607653">
    <property type="component" value="Unassembled WGS sequence"/>
</dbReference>
<keyword evidence="1" id="KW-0812">Transmembrane</keyword>
<keyword evidence="1" id="KW-1133">Transmembrane helix</keyword>
<keyword evidence="3" id="KW-1185">Reference proteome</keyword>
<comment type="caution">
    <text evidence="2">The sequence shown here is derived from an EMBL/GenBank/DDBJ whole genome shotgun (WGS) entry which is preliminary data.</text>
</comment>
<organism evidence="2 3">
    <name type="scientific">Nelumbo nucifera</name>
    <name type="common">Sacred lotus</name>
    <dbReference type="NCBI Taxonomy" id="4432"/>
    <lineage>
        <taxon>Eukaryota</taxon>
        <taxon>Viridiplantae</taxon>
        <taxon>Streptophyta</taxon>
        <taxon>Embryophyta</taxon>
        <taxon>Tracheophyta</taxon>
        <taxon>Spermatophyta</taxon>
        <taxon>Magnoliopsida</taxon>
        <taxon>Proteales</taxon>
        <taxon>Nelumbonaceae</taxon>
        <taxon>Nelumbo</taxon>
    </lineage>
</organism>
<feature type="transmembrane region" description="Helical" evidence="1">
    <location>
        <begin position="24"/>
        <end position="42"/>
    </location>
</feature>
<dbReference type="EMBL" id="DUZY01000003">
    <property type="protein sequence ID" value="DAD33374.1"/>
    <property type="molecule type" value="Genomic_DNA"/>
</dbReference>
<sequence length="49" mass="5618">MVGVAGCFYVVIFYQDARYMLEQLVIFYICLMVGVDGTSFGSKKQLYLH</sequence>
<protein>
    <submittedName>
        <fullName evidence="2">Uncharacterized protein</fullName>
    </submittedName>
</protein>
<evidence type="ECO:0000256" key="1">
    <source>
        <dbReference type="SAM" id="Phobius"/>
    </source>
</evidence>
<name>A0A822YGQ7_NELNU</name>
<dbReference type="AlphaFoldDB" id="A0A822YGQ7"/>
<evidence type="ECO:0000313" key="2">
    <source>
        <dbReference type="EMBL" id="DAD33374.1"/>
    </source>
</evidence>
<proteinExistence type="predicted"/>
<accession>A0A822YGQ7</accession>
<reference evidence="2 3" key="1">
    <citation type="journal article" date="2020" name="Mol. Biol. Evol.">
        <title>Distinct Expression and Methylation Patterns for Genes with Different Fates following a Single Whole-Genome Duplication in Flowering Plants.</title>
        <authorList>
            <person name="Shi T."/>
            <person name="Rahmani R.S."/>
            <person name="Gugger P.F."/>
            <person name="Wang M."/>
            <person name="Li H."/>
            <person name="Zhang Y."/>
            <person name="Li Z."/>
            <person name="Wang Q."/>
            <person name="Van de Peer Y."/>
            <person name="Marchal K."/>
            <person name="Chen J."/>
        </authorList>
    </citation>
    <scope>NUCLEOTIDE SEQUENCE [LARGE SCALE GENOMIC DNA]</scope>
    <source>
        <tissue evidence="2">Leaf</tissue>
    </source>
</reference>
<keyword evidence="1" id="KW-0472">Membrane</keyword>
<evidence type="ECO:0000313" key="3">
    <source>
        <dbReference type="Proteomes" id="UP000607653"/>
    </source>
</evidence>
<gene>
    <name evidence="2" type="ORF">HUJ06_012225</name>
</gene>